<evidence type="ECO:0000313" key="2">
    <source>
        <dbReference type="EMBL" id="VEL42980.1"/>
    </source>
</evidence>
<dbReference type="Proteomes" id="UP000784294">
    <property type="component" value="Unassembled WGS sequence"/>
</dbReference>
<comment type="caution">
    <text evidence="2">The sequence shown here is derived from an EMBL/GenBank/DDBJ whole genome shotgun (WGS) entry which is preliminary data.</text>
</comment>
<feature type="region of interest" description="Disordered" evidence="1">
    <location>
        <begin position="1"/>
        <end position="27"/>
    </location>
</feature>
<evidence type="ECO:0000256" key="1">
    <source>
        <dbReference type="SAM" id="MobiDB-lite"/>
    </source>
</evidence>
<reference evidence="2" key="1">
    <citation type="submission" date="2018-11" db="EMBL/GenBank/DDBJ databases">
        <authorList>
            <consortium name="Pathogen Informatics"/>
        </authorList>
    </citation>
    <scope>NUCLEOTIDE SEQUENCE</scope>
</reference>
<dbReference type="AlphaFoldDB" id="A0A3S5B1B8"/>
<dbReference type="EMBL" id="CAAALY010277979">
    <property type="protein sequence ID" value="VEL42980.1"/>
    <property type="molecule type" value="Genomic_DNA"/>
</dbReference>
<feature type="region of interest" description="Disordered" evidence="1">
    <location>
        <begin position="43"/>
        <end position="98"/>
    </location>
</feature>
<protein>
    <submittedName>
        <fullName evidence="2">Uncharacterized protein</fullName>
    </submittedName>
</protein>
<organism evidence="2 3">
    <name type="scientific">Protopolystoma xenopodis</name>
    <dbReference type="NCBI Taxonomy" id="117903"/>
    <lineage>
        <taxon>Eukaryota</taxon>
        <taxon>Metazoa</taxon>
        <taxon>Spiralia</taxon>
        <taxon>Lophotrochozoa</taxon>
        <taxon>Platyhelminthes</taxon>
        <taxon>Monogenea</taxon>
        <taxon>Polyopisthocotylea</taxon>
        <taxon>Polystomatidea</taxon>
        <taxon>Polystomatidae</taxon>
        <taxon>Protopolystoma</taxon>
    </lineage>
</organism>
<name>A0A3S5B1B8_9PLAT</name>
<keyword evidence="3" id="KW-1185">Reference proteome</keyword>
<accession>A0A3S5B1B8</accession>
<proteinExistence type="predicted"/>
<gene>
    <name evidence="2" type="ORF">PXEA_LOCUS36420</name>
</gene>
<evidence type="ECO:0000313" key="3">
    <source>
        <dbReference type="Proteomes" id="UP000784294"/>
    </source>
</evidence>
<sequence>MARDDTHRGAHARSTYASAHATDSGEMEAAGEFEWIGRSSYGERGQRRAAGISGRQPIDPTGRAVEQSGSRAVGRRARREASRSIACSNHSTAEPHLSAGFRRRQLRLASPRLASSELCAFGAGRPGRG</sequence>